<evidence type="ECO:0000313" key="3">
    <source>
        <dbReference type="EMBL" id="KAL3085760.1"/>
    </source>
</evidence>
<reference evidence="3 4" key="1">
    <citation type="submission" date="2024-10" db="EMBL/GenBank/DDBJ databases">
        <authorList>
            <person name="Kim D."/>
        </authorList>
    </citation>
    <scope>NUCLEOTIDE SEQUENCE [LARGE SCALE GENOMIC DNA]</scope>
    <source>
        <strain evidence="3">Taebaek</strain>
    </source>
</reference>
<proteinExistence type="predicted"/>
<sequence length="179" mass="20388">MSRVHMPEDPQPRARPCRCPTQTKRAGTSGFFVQLLVPEMHRVLQFATDREFVHNYGLRWLGMGIYLLCDAPKEDKNWRCKCSATFRIISQSGVADYKKRETKGENVFYSESNSSGFPNFASFAELMDPSNGFYNQKEDKVTLAIDVTVKDENPVVGDDSDYTESLFCWSSTGLRKFGI</sequence>
<dbReference type="Gene3D" id="2.60.210.10">
    <property type="entry name" value="Apoptosis, Tumor Necrosis Factor Receptor Associated Protein 2, Chain A"/>
    <property type="match status" value="1"/>
</dbReference>
<dbReference type="AlphaFoldDB" id="A0ABD2J501"/>
<dbReference type="Proteomes" id="UP001620645">
    <property type="component" value="Unassembled WGS sequence"/>
</dbReference>
<dbReference type="Pfam" id="PF22486">
    <property type="entry name" value="MATH_2"/>
    <property type="match status" value="1"/>
</dbReference>
<feature type="compositionally biased region" description="Basic and acidic residues" evidence="1">
    <location>
        <begin position="1"/>
        <end position="12"/>
    </location>
</feature>
<organism evidence="3 4">
    <name type="scientific">Heterodera schachtii</name>
    <name type="common">Sugarbeet cyst nematode worm</name>
    <name type="synonym">Tylenchus schachtii</name>
    <dbReference type="NCBI Taxonomy" id="97005"/>
    <lineage>
        <taxon>Eukaryota</taxon>
        <taxon>Metazoa</taxon>
        <taxon>Ecdysozoa</taxon>
        <taxon>Nematoda</taxon>
        <taxon>Chromadorea</taxon>
        <taxon>Rhabditida</taxon>
        <taxon>Tylenchina</taxon>
        <taxon>Tylenchomorpha</taxon>
        <taxon>Tylenchoidea</taxon>
        <taxon>Heteroderidae</taxon>
        <taxon>Heteroderinae</taxon>
        <taxon>Heterodera</taxon>
    </lineage>
</organism>
<keyword evidence="4" id="KW-1185">Reference proteome</keyword>
<evidence type="ECO:0000259" key="2">
    <source>
        <dbReference type="Pfam" id="PF22486"/>
    </source>
</evidence>
<evidence type="ECO:0000313" key="4">
    <source>
        <dbReference type="Proteomes" id="UP001620645"/>
    </source>
</evidence>
<protein>
    <recommendedName>
        <fullName evidence="2">MATH domain-containing protein</fullName>
    </recommendedName>
</protein>
<dbReference type="SUPFAM" id="SSF49599">
    <property type="entry name" value="TRAF domain-like"/>
    <property type="match status" value="1"/>
</dbReference>
<dbReference type="InterPro" id="IPR002083">
    <property type="entry name" value="MATH/TRAF_dom"/>
</dbReference>
<accession>A0ABD2J501</accession>
<feature type="domain" description="MATH" evidence="2">
    <location>
        <begin position="63"/>
        <end position="147"/>
    </location>
</feature>
<dbReference type="InterPro" id="IPR008974">
    <property type="entry name" value="TRAF-like"/>
</dbReference>
<gene>
    <name evidence="3" type="ORF">niasHS_009509</name>
</gene>
<evidence type="ECO:0000256" key="1">
    <source>
        <dbReference type="SAM" id="MobiDB-lite"/>
    </source>
</evidence>
<feature type="region of interest" description="Disordered" evidence="1">
    <location>
        <begin position="1"/>
        <end position="23"/>
    </location>
</feature>
<dbReference type="EMBL" id="JBICCN010000221">
    <property type="protein sequence ID" value="KAL3085760.1"/>
    <property type="molecule type" value="Genomic_DNA"/>
</dbReference>
<name>A0ABD2J501_HETSC</name>
<comment type="caution">
    <text evidence="3">The sequence shown here is derived from an EMBL/GenBank/DDBJ whole genome shotgun (WGS) entry which is preliminary data.</text>
</comment>